<comment type="similarity">
    <text evidence="2">Belongs to the prokaryotic Ku family.</text>
</comment>
<gene>
    <name evidence="2" type="primary">ku</name>
    <name evidence="5" type="ORF">DFP98_101131</name>
</gene>
<dbReference type="Gene3D" id="2.40.290.10">
    <property type="match status" value="1"/>
</dbReference>
<feature type="domain" description="Ku" evidence="4">
    <location>
        <begin position="52"/>
        <end position="180"/>
    </location>
</feature>
<evidence type="ECO:0000313" key="6">
    <source>
        <dbReference type="Proteomes" id="UP000256977"/>
    </source>
</evidence>
<feature type="region of interest" description="Disordered" evidence="3">
    <location>
        <begin position="258"/>
        <end position="282"/>
    </location>
</feature>
<reference evidence="5 6" key="1">
    <citation type="submission" date="2018-07" db="EMBL/GenBank/DDBJ databases">
        <title>Genomic Encyclopedia of Type Strains, Phase III (KMG-III): the genomes of soil and plant-associated and newly described type strains.</title>
        <authorList>
            <person name="Whitman W."/>
        </authorList>
    </citation>
    <scope>NUCLEOTIDE SEQUENCE [LARGE SCALE GENOMIC DNA]</scope>
    <source>
        <strain evidence="5 6">CECT 7287</strain>
    </source>
</reference>
<dbReference type="PANTHER" id="PTHR41251:SF1">
    <property type="entry name" value="NON-HOMOLOGOUS END JOINING PROTEIN KU"/>
    <property type="match status" value="1"/>
</dbReference>
<dbReference type="AlphaFoldDB" id="A0A3D9KR68"/>
<dbReference type="Pfam" id="PF02735">
    <property type="entry name" value="Ku"/>
    <property type="match status" value="1"/>
</dbReference>
<dbReference type="RefSeq" id="WP_181917406.1">
    <property type="nucleotide sequence ID" value="NZ_QRDZ01000001.1"/>
</dbReference>
<name>A0A3D9KR68_9BACL</name>
<dbReference type="InterPro" id="IPR016194">
    <property type="entry name" value="SPOC-like_C_dom_sf"/>
</dbReference>
<keyword evidence="1 2" id="KW-0238">DNA-binding</keyword>
<dbReference type="NCBIfam" id="TIGR02772">
    <property type="entry name" value="Ku_bact"/>
    <property type="match status" value="1"/>
</dbReference>
<keyword evidence="6" id="KW-1185">Reference proteome</keyword>
<organism evidence="5 6">
    <name type="scientific">Cohnella phaseoli</name>
    <dbReference type="NCBI Taxonomy" id="456490"/>
    <lineage>
        <taxon>Bacteria</taxon>
        <taxon>Bacillati</taxon>
        <taxon>Bacillota</taxon>
        <taxon>Bacilli</taxon>
        <taxon>Bacillales</taxon>
        <taxon>Paenibacillaceae</taxon>
        <taxon>Cohnella</taxon>
    </lineage>
</organism>
<proteinExistence type="inferred from homology"/>
<dbReference type="HAMAP" id="MF_01875">
    <property type="entry name" value="Prokaryotic_Ku"/>
    <property type="match status" value="1"/>
</dbReference>
<dbReference type="Proteomes" id="UP000256977">
    <property type="component" value="Unassembled WGS sequence"/>
</dbReference>
<dbReference type="SMART" id="SM00559">
    <property type="entry name" value="Ku78"/>
    <property type="match status" value="1"/>
</dbReference>
<dbReference type="EMBL" id="QRDZ01000001">
    <property type="protein sequence ID" value="RED89160.1"/>
    <property type="molecule type" value="Genomic_DNA"/>
</dbReference>
<protein>
    <recommendedName>
        <fullName evidence="2">Non-homologous end joining protein Ku</fullName>
    </recommendedName>
</protein>
<comment type="caution">
    <text evidence="5">The sequence shown here is derived from an EMBL/GenBank/DDBJ whole genome shotgun (WGS) entry which is preliminary data.</text>
</comment>
<dbReference type="InterPro" id="IPR009187">
    <property type="entry name" value="Prok_Ku"/>
</dbReference>
<dbReference type="InterPro" id="IPR006164">
    <property type="entry name" value="DNA_bd_Ku70/Ku80"/>
</dbReference>
<dbReference type="SUPFAM" id="SSF100939">
    <property type="entry name" value="SPOC domain-like"/>
    <property type="match status" value="1"/>
</dbReference>
<dbReference type="CDD" id="cd00789">
    <property type="entry name" value="KU_like"/>
    <property type="match status" value="1"/>
</dbReference>
<feature type="compositionally biased region" description="Low complexity" evidence="3">
    <location>
        <begin position="270"/>
        <end position="282"/>
    </location>
</feature>
<evidence type="ECO:0000256" key="1">
    <source>
        <dbReference type="ARBA" id="ARBA00023125"/>
    </source>
</evidence>
<dbReference type="GO" id="GO:0006303">
    <property type="term" value="P:double-strand break repair via nonhomologous end joining"/>
    <property type="evidence" value="ECO:0007669"/>
    <property type="project" value="UniProtKB-UniRule"/>
</dbReference>
<dbReference type="PANTHER" id="PTHR41251">
    <property type="entry name" value="NON-HOMOLOGOUS END JOINING PROTEIN KU"/>
    <property type="match status" value="1"/>
</dbReference>
<keyword evidence="2" id="KW-0233">DNA recombination</keyword>
<evidence type="ECO:0000256" key="3">
    <source>
        <dbReference type="SAM" id="MobiDB-lite"/>
    </source>
</evidence>
<comment type="subunit">
    <text evidence="2">Homodimer. Interacts with LigD.</text>
</comment>
<evidence type="ECO:0000313" key="5">
    <source>
        <dbReference type="EMBL" id="RED89160.1"/>
    </source>
</evidence>
<dbReference type="PIRSF" id="PIRSF006493">
    <property type="entry name" value="Prok_Ku"/>
    <property type="match status" value="1"/>
</dbReference>
<evidence type="ECO:0000256" key="2">
    <source>
        <dbReference type="HAMAP-Rule" id="MF_01875"/>
    </source>
</evidence>
<accession>A0A3D9KR68</accession>
<sequence>MHTIWKGAITFGLVNVPVKLHSVAEEREISFKMIHRECGSHLNFVRCCPVCEKHLESSEIVKGFEYIKGKYVHLEKEDLEMILPESSKEIRILHFLDRNEINPIYLQKSYYLSPDTFGVNGYQLLIESMKQMDKAALCQVSIRSRQMLATIRVVDDCLALTTMHYPDEVRPVDAVPNIKLSSTIDQKGMALARNLIEHMSKPFSQTEHKDMNRDNLISYIQQKIAGQEYVGQPQSSATIVVDLMAALQASLEEIKSGNEIESSKRKNFPSGSLQSSSSTETA</sequence>
<evidence type="ECO:0000259" key="4">
    <source>
        <dbReference type="SMART" id="SM00559"/>
    </source>
</evidence>
<dbReference type="GO" id="GO:0003690">
    <property type="term" value="F:double-stranded DNA binding"/>
    <property type="evidence" value="ECO:0007669"/>
    <property type="project" value="UniProtKB-UniRule"/>
</dbReference>
<dbReference type="GO" id="GO:0006310">
    <property type="term" value="P:DNA recombination"/>
    <property type="evidence" value="ECO:0007669"/>
    <property type="project" value="UniProtKB-KW"/>
</dbReference>
<keyword evidence="2" id="KW-0234">DNA repair</keyword>
<comment type="function">
    <text evidence="2">With LigD forms a non-homologous end joining (NHEJ) DNA repair enzyme, which repairs dsDNA breaks with reduced fidelity. Binds linear dsDNA with 5'- and 3'- overhangs but not closed circular dsDNA nor ssDNA. Recruits and stimulates the ligase activity of LigD.</text>
</comment>
<keyword evidence="2" id="KW-0227">DNA damage</keyword>